<dbReference type="Proteomes" id="UP000263273">
    <property type="component" value="Unassembled WGS sequence"/>
</dbReference>
<evidence type="ECO:0000313" key="3">
    <source>
        <dbReference type="EMBL" id="HBK53940.1"/>
    </source>
</evidence>
<dbReference type="Pfam" id="PF05709">
    <property type="entry name" value="Sipho_tail"/>
    <property type="match status" value="1"/>
</dbReference>
<evidence type="ECO:0000259" key="1">
    <source>
        <dbReference type="Pfam" id="PF05709"/>
    </source>
</evidence>
<sequence>MISFTFNGSTSTDKGLKVLAVRRWLLPAPNDSYIQISGRQGSLLYPRERQDGTIEIDCAVVDSTRQNLRIKARQITAWLSTKERSQLLISDEPDKYYMGKLSQEVPLESEPLFTEIGEFTLFFRCEPLALGEEVIAYFTDDSVAINNLGTASTELFFQSTFMVAAAEWKVALGTDYCRVIHAFQVGDVLTINFGTGAVLLNGARAMNLLDWQNSRFFTLPPGESTLTITPPGASAALVKYTPKWL</sequence>
<proteinExistence type="predicted"/>
<dbReference type="Gene3D" id="2.60.120.860">
    <property type="match status" value="1"/>
</dbReference>
<dbReference type="InterPro" id="IPR008841">
    <property type="entry name" value="Siphovirus-type_tail_N"/>
</dbReference>
<comment type="caution">
    <text evidence="3">The sequence shown here is derived from an EMBL/GenBank/DDBJ whole genome shotgun (WGS) entry which is preliminary data.</text>
</comment>
<organism evidence="3 4">
    <name type="scientific">Syntrophomonas wolfei</name>
    <dbReference type="NCBI Taxonomy" id="863"/>
    <lineage>
        <taxon>Bacteria</taxon>
        <taxon>Bacillati</taxon>
        <taxon>Bacillota</taxon>
        <taxon>Clostridia</taxon>
        <taxon>Eubacteriales</taxon>
        <taxon>Syntrophomonadaceae</taxon>
        <taxon>Syntrophomonas</taxon>
    </lineage>
</organism>
<gene>
    <name evidence="3" type="ORF">DDZ44_08400</name>
</gene>
<protein>
    <recommendedName>
        <fullName evidence="5">Phage tail component</fullName>
    </recommendedName>
</protein>
<dbReference type="Pfam" id="PF22768">
    <property type="entry name" value="SPP1_Dit"/>
    <property type="match status" value="1"/>
</dbReference>
<dbReference type="InterPro" id="IPR006520">
    <property type="entry name" value="Dit_BPSPP_N"/>
</dbReference>
<evidence type="ECO:0000313" key="4">
    <source>
        <dbReference type="Proteomes" id="UP000263273"/>
    </source>
</evidence>
<dbReference type="InterPro" id="IPR054738">
    <property type="entry name" value="Siphovirus-type_tail_C"/>
</dbReference>
<evidence type="ECO:0000259" key="2">
    <source>
        <dbReference type="Pfam" id="PF22768"/>
    </source>
</evidence>
<dbReference type="EMBL" id="DNZF01000183">
    <property type="protein sequence ID" value="HBK53940.1"/>
    <property type="molecule type" value="Genomic_DNA"/>
</dbReference>
<dbReference type="Gene3D" id="2.40.30.200">
    <property type="match status" value="1"/>
</dbReference>
<dbReference type="NCBIfam" id="TIGR01633">
    <property type="entry name" value="phi3626_gp14_N"/>
    <property type="match status" value="1"/>
</dbReference>
<feature type="domain" description="Siphovirus-type tail component C-terminal" evidence="2">
    <location>
        <begin position="149"/>
        <end position="244"/>
    </location>
</feature>
<accession>A0A354YX60</accession>
<reference evidence="3 4" key="1">
    <citation type="journal article" date="2018" name="Nat. Biotechnol.">
        <title>A standardized bacterial taxonomy based on genome phylogeny substantially revises the tree of life.</title>
        <authorList>
            <person name="Parks D.H."/>
            <person name="Chuvochina M."/>
            <person name="Waite D.W."/>
            <person name="Rinke C."/>
            <person name="Skarshewski A."/>
            <person name="Chaumeil P.A."/>
            <person name="Hugenholtz P."/>
        </authorList>
    </citation>
    <scope>NUCLEOTIDE SEQUENCE [LARGE SCALE GENOMIC DNA]</scope>
    <source>
        <strain evidence="3">UBA10948</strain>
    </source>
</reference>
<dbReference type="AlphaFoldDB" id="A0A354YX60"/>
<feature type="domain" description="Siphovirus-type tail component RIFT-related" evidence="1">
    <location>
        <begin position="29"/>
        <end position="125"/>
    </location>
</feature>
<evidence type="ECO:0008006" key="5">
    <source>
        <dbReference type="Google" id="ProtNLM"/>
    </source>
</evidence>
<name>A0A354YX60_9FIRM</name>